<sequence length="257" mass="28148">MVCGISPSIERYTIYNSNRILGGDNAKDGDWPWYALLNSGSYLCGSTIINDKWILTAAHCIDKKSSNASIRYGSVNITAGEVTSSNCIFVHPGYSKDNTVDDIALIKLHEPLKFFEKVQPICLDHNVEPHTNEILAQAGFGNIFKQYGPDGAEFILPKILQDGPTAYKGNSTSVYPICDVKYCVGGINHAALSGDSGGPLMAIRENRWIQIGIASEVIYRSVGYNGESISMQATNTFTIIANYCDWIKQTTNSEINC</sequence>
<evidence type="ECO:0000313" key="2">
    <source>
        <dbReference type="WBParaSite" id="PS1159_v2.g6663.t1"/>
    </source>
</evidence>
<accession>A0AC35GMZ7</accession>
<evidence type="ECO:0000313" key="1">
    <source>
        <dbReference type="Proteomes" id="UP000887580"/>
    </source>
</evidence>
<dbReference type="WBParaSite" id="PS1159_v2.g6663.t1">
    <property type="protein sequence ID" value="PS1159_v2.g6663.t1"/>
    <property type="gene ID" value="PS1159_v2.g6663"/>
</dbReference>
<organism evidence="1 2">
    <name type="scientific">Panagrolaimus sp. PS1159</name>
    <dbReference type="NCBI Taxonomy" id="55785"/>
    <lineage>
        <taxon>Eukaryota</taxon>
        <taxon>Metazoa</taxon>
        <taxon>Ecdysozoa</taxon>
        <taxon>Nematoda</taxon>
        <taxon>Chromadorea</taxon>
        <taxon>Rhabditida</taxon>
        <taxon>Tylenchina</taxon>
        <taxon>Panagrolaimomorpha</taxon>
        <taxon>Panagrolaimoidea</taxon>
        <taxon>Panagrolaimidae</taxon>
        <taxon>Panagrolaimus</taxon>
    </lineage>
</organism>
<protein>
    <submittedName>
        <fullName evidence="2">Peptidase S1 domain-containing protein</fullName>
    </submittedName>
</protein>
<proteinExistence type="predicted"/>
<name>A0AC35GMZ7_9BILA</name>
<dbReference type="Proteomes" id="UP000887580">
    <property type="component" value="Unplaced"/>
</dbReference>
<reference evidence="2" key="1">
    <citation type="submission" date="2022-11" db="UniProtKB">
        <authorList>
            <consortium name="WormBaseParasite"/>
        </authorList>
    </citation>
    <scope>IDENTIFICATION</scope>
</reference>